<dbReference type="GO" id="GO:0005737">
    <property type="term" value="C:cytoplasm"/>
    <property type="evidence" value="ECO:0007669"/>
    <property type="project" value="UniProtKB-SubCell"/>
</dbReference>
<dbReference type="OrthoDB" id="9803211at2"/>
<dbReference type="InterPro" id="IPR035684">
    <property type="entry name" value="ArgRS_core"/>
</dbReference>
<accession>K7A7A9</accession>
<dbReference type="EMBL" id="CP003837">
    <property type="protein sequence ID" value="AGH45697.1"/>
    <property type="molecule type" value="Genomic_DNA"/>
</dbReference>
<dbReference type="InterPro" id="IPR001278">
    <property type="entry name" value="Arg-tRNA-ligase"/>
</dbReference>
<evidence type="ECO:0000256" key="1">
    <source>
        <dbReference type="ARBA" id="ARBA00004496"/>
    </source>
</evidence>
<dbReference type="AlphaFoldDB" id="K7A7A9"/>
<keyword evidence="7 11" id="KW-0067">ATP-binding</keyword>
<dbReference type="GO" id="GO:0004814">
    <property type="term" value="F:arginine-tRNA ligase activity"/>
    <property type="evidence" value="ECO:0007669"/>
    <property type="project" value="UniProtKB-UniRule"/>
</dbReference>
<dbReference type="PRINTS" id="PR01038">
    <property type="entry name" value="TRNASYNTHARG"/>
</dbReference>
<dbReference type="PANTHER" id="PTHR11956">
    <property type="entry name" value="ARGINYL-TRNA SYNTHETASE"/>
    <property type="match status" value="1"/>
</dbReference>
<dbReference type="GO" id="GO:0005524">
    <property type="term" value="F:ATP binding"/>
    <property type="evidence" value="ECO:0007669"/>
    <property type="project" value="UniProtKB-UniRule"/>
</dbReference>
<sequence>MNLHTLLLAKFQAALTAIGAPEGTPAPLSRSTRVGFGHYQFNGAMALTKLLKQNPRDIAQKIVDVVELDDEVEKLEVAGPGFINIYIKPQWLAQQLQVANADSRLAIKTEKQQTVVVDYSAPNLAKEMHVGHLRSTIIGDSVAKTLEFLGHKVIRQNHMGDWGTQFGMLLAHLNDKLAANEIAETALSDLEDFYRAAKVRFDNEDGFADRARDYVVKLQSGDAQCMQLWQNFIDVSIAHSEEVYEKLNVSLKRSDVMGESAYNHDLAATVAELKTAGIVVESQGAQVAFLQEMADKEGNPAAYIVQKSGGGYLYATTDQAAIRYRNGVLGADRTLIFTDVRQALHFKQTGIVARKAGFIKADQSYEHCPFGMMLGSDGKPFKTRTGGTVKLAELLEEAIERAAILINKRESDLSAQERKIIADKVGIGAVKYADLSKNRTTDYIFNWDTMLSFEGNTAPYLQYAYARVQSIFRKADVDDVNLQADIQLEEVQEQLLAVKLMQYVEAIKQVSSEATPHVLCTYIYELASLFMSFYEACPILKEGIDEQTKNSRLMLAQLTAKTLQSGLDLLGIETMEKM</sequence>
<keyword evidence="6 11" id="KW-0547">Nucleotide-binding</keyword>
<dbReference type="KEGG" id="gps:C427_3589"/>
<evidence type="ECO:0000256" key="3">
    <source>
        <dbReference type="ARBA" id="ARBA00011245"/>
    </source>
</evidence>
<feature type="domain" description="Arginyl tRNA synthetase N-terminal" evidence="14">
    <location>
        <begin position="1"/>
        <end position="87"/>
    </location>
</feature>
<organism evidence="15 16">
    <name type="scientific">Paraglaciecola psychrophila 170</name>
    <dbReference type="NCBI Taxonomy" id="1129794"/>
    <lineage>
        <taxon>Bacteria</taxon>
        <taxon>Pseudomonadati</taxon>
        <taxon>Pseudomonadota</taxon>
        <taxon>Gammaproteobacteria</taxon>
        <taxon>Alteromonadales</taxon>
        <taxon>Alteromonadaceae</taxon>
        <taxon>Paraglaciecola</taxon>
    </lineage>
</organism>
<comment type="subunit">
    <text evidence="3 11">Monomer.</text>
</comment>
<dbReference type="Pfam" id="PF05746">
    <property type="entry name" value="DALR_1"/>
    <property type="match status" value="1"/>
</dbReference>
<evidence type="ECO:0000256" key="12">
    <source>
        <dbReference type="RuleBase" id="RU363038"/>
    </source>
</evidence>
<protein>
    <recommendedName>
        <fullName evidence="11">Arginine--tRNA ligase</fullName>
        <ecNumber evidence="11">6.1.1.19</ecNumber>
    </recommendedName>
    <alternativeName>
        <fullName evidence="11">Arginyl-tRNA synthetase</fullName>
        <shortName evidence="11">ArgRS</shortName>
    </alternativeName>
</protein>
<dbReference type="STRING" id="1129794.C427_3589"/>
<evidence type="ECO:0000259" key="13">
    <source>
        <dbReference type="SMART" id="SM00836"/>
    </source>
</evidence>
<evidence type="ECO:0000256" key="6">
    <source>
        <dbReference type="ARBA" id="ARBA00022741"/>
    </source>
</evidence>
<dbReference type="InterPro" id="IPR014729">
    <property type="entry name" value="Rossmann-like_a/b/a_fold"/>
</dbReference>
<dbReference type="PROSITE" id="PS00178">
    <property type="entry name" value="AA_TRNA_LIGASE_I"/>
    <property type="match status" value="1"/>
</dbReference>
<keyword evidence="8 11" id="KW-0648">Protein biosynthesis</keyword>
<comment type="catalytic activity">
    <reaction evidence="10 11">
        <text>tRNA(Arg) + L-arginine + ATP = L-arginyl-tRNA(Arg) + AMP + diphosphate</text>
        <dbReference type="Rhea" id="RHEA:20301"/>
        <dbReference type="Rhea" id="RHEA-COMP:9658"/>
        <dbReference type="Rhea" id="RHEA-COMP:9673"/>
        <dbReference type="ChEBI" id="CHEBI:30616"/>
        <dbReference type="ChEBI" id="CHEBI:32682"/>
        <dbReference type="ChEBI" id="CHEBI:33019"/>
        <dbReference type="ChEBI" id="CHEBI:78442"/>
        <dbReference type="ChEBI" id="CHEBI:78513"/>
        <dbReference type="ChEBI" id="CHEBI:456215"/>
        <dbReference type="EC" id="6.1.1.19"/>
    </reaction>
</comment>
<dbReference type="InterPro" id="IPR009080">
    <property type="entry name" value="tRNAsynth_Ia_anticodon-bd"/>
</dbReference>
<dbReference type="HOGENOM" id="CLU_006406_5_1_6"/>
<feature type="short sequence motif" description="'HIGH' region" evidence="11">
    <location>
        <begin position="122"/>
        <end position="132"/>
    </location>
</feature>
<evidence type="ECO:0000313" key="16">
    <source>
        <dbReference type="Proteomes" id="UP000011864"/>
    </source>
</evidence>
<evidence type="ECO:0000256" key="7">
    <source>
        <dbReference type="ARBA" id="ARBA00022840"/>
    </source>
</evidence>
<dbReference type="FunFam" id="3.40.50.620:FF:000030">
    <property type="entry name" value="Arginine--tRNA ligase"/>
    <property type="match status" value="1"/>
</dbReference>
<gene>
    <name evidence="11" type="primary">argS</name>
    <name evidence="15" type="ORF">C427_3589</name>
</gene>
<comment type="similarity">
    <text evidence="2 11 12">Belongs to the class-I aminoacyl-tRNA synthetase family.</text>
</comment>
<dbReference type="Pfam" id="PF03485">
    <property type="entry name" value="Arg_tRNA_synt_N"/>
    <property type="match status" value="1"/>
</dbReference>
<evidence type="ECO:0000256" key="11">
    <source>
        <dbReference type="HAMAP-Rule" id="MF_00123"/>
    </source>
</evidence>
<name>K7A7A9_9ALTE</name>
<dbReference type="CDD" id="cd07956">
    <property type="entry name" value="Anticodon_Ia_Arg"/>
    <property type="match status" value="1"/>
</dbReference>
<evidence type="ECO:0000256" key="2">
    <source>
        <dbReference type="ARBA" id="ARBA00005594"/>
    </source>
</evidence>
<keyword evidence="5 11" id="KW-0436">Ligase</keyword>
<dbReference type="Gene3D" id="1.10.730.10">
    <property type="entry name" value="Isoleucyl-tRNA Synthetase, Domain 1"/>
    <property type="match status" value="1"/>
</dbReference>
<dbReference type="PANTHER" id="PTHR11956:SF5">
    <property type="entry name" value="ARGININE--TRNA LIGASE, CYTOPLASMIC"/>
    <property type="match status" value="1"/>
</dbReference>
<dbReference type="NCBIfam" id="TIGR00456">
    <property type="entry name" value="argS"/>
    <property type="match status" value="1"/>
</dbReference>
<dbReference type="Gene3D" id="3.40.50.620">
    <property type="entry name" value="HUPs"/>
    <property type="match status" value="1"/>
</dbReference>
<evidence type="ECO:0000256" key="4">
    <source>
        <dbReference type="ARBA" id="ARBA00022490"/>
    </source>
</evidence>
<dbReference type="HAMAP" id="MF_00123">
    <property type="entry name" value="Arg_tRNA_synth"/>
    <property type="match status" value="1"/>
</dbReference>
<evidence type="ECO:0000256" key="8">
    <source>
        <dbReference type="ARBA" id="ARBA00022917"/>
    </source>
</evidence>
<dbReference type="SUPFAM" id="SSF55190">
    <property type="entry name" value="Arginyl-tRNA synthetase (ArgRS), N-terminal 'additional' domain"/>
    <property type="match status" value="1"/>
</dbReference>
<comment type="subcellular location">
    <subcellularLocation>
        <location evidence="1 11">Cytoplasm</location>
    </subcellularLocation>
</comment>
<dbReference type="SMART" id="SM00836">
    <property type="entry name" value="DALR_1"/>
    <property type="match status" value="1"/>
</dbReference>
<dbReference type="SUPFAM" id="SSF47323">
    <property type="entry name" value="Anticodon-binding domain of a subclass of class I aminoacyl-tRNA synthetases"/>
    <property type="match status" value="1"/>
</dbReference>
<dbReference type="Pfam" id="PF00750">
    <property type="entry name" value="tRNA-synt_1d"/>
    <property type="match status" value="1"/>
</dbReference>
<dbReference type="eggNOG" id="COG0018">
    <property type="taxonomic scope" value="Bacteria"/>
</dbReference>
<dbReference type="EC" id="6.1.1.19" evidence="11"/>
<dbReference type="SMART" id="SM01016">
    <property type="entry name" value="Arg_tRNA_synt_N"/>
    <property type="match status" value="1"/>
</dbReference>
<reference evidence="15 16" key="1">
    <citation type="journal article" date="2013" name="Genome Announc.">
        <title>Complete Genome Sequence of Glaciecola psychrophila Strain 170T.</title>
        <authorList>
            <person name="Yin J."/>
            <person name="Chen J."/>
            <person name="Liu G."/>
            <person name="Yu Y."/>
            <person name="Song L."/>
            <person name="Wang X."/>
            <person name="Qu X."/>
        </authorList>
    </citation>
    <scope>NUCLEOTIDE SEQUENCE [LARGE SCALE GENOMIC DNA]</scope>
    <source>
        <strain evidence="15 16">170</strain>
    </source>
</reference>
<keyword evidence="16" id="KW-1185">Reference proteome</keyword>
<dbReference type="GO" id="GO:0006420">
    <property type="term" value="P:arginyl-tRNA aminoacylation"/>
    <property type="evidence" value="ECO:0007669"/>
    <property type="project" value="UniProtKB-UniRule"/>
</dbReference>
<dbReference type="SUPFAM" id="SSF52374">
    <property type="entry name" value="Nucleotidylyl transferase"/>
    <property type="match status" value="1"/>
</dbReference>
<dbReference type="InterPro" id="IPR001412">
    <property type="entry name" value="aa-tRNA-synth_I_CS"/>
</dbReference>
<dbReference type="PATRIC" id="fig|1129794.4.peg.3570"/>
<dbReference type="RefSeq" id="WP_007638975.1">
    <property type="nucleotide sequence ID" value="NC_020514.1"/>
</dbReference>
<dbReference type="FunFam" id="1.10.730.10:FF:000008">
    <property type="entry name" value="Arginine--tRNA ligase"/>
    <property type="match status" value="1"/>
</dbReference>
<evidence type="ECO:0000313" key="15">
    <source>
        <dbReference type="EMBL" id="AGH45697.1"/>
    </source>
</evidence>
<evidence type="ECO:0000259" key="14">
    <source>
        <dbReference type="SMART" id="SM01016"/>
    </source>
</evidence>
<evidence type="ECO:0000256" key="9">
    <source>
        <dbReference type="ARBA" id="ARBA00023146"/>
    </source>
</evidence>
<evidence type="ECO:0000256" key="10">
    <source>
        <dbReference type="ARBA" id="ARBA00049339"/>
    </source>
</evidence>
<dbReference type="Proteomes" id="UP000011864">
    <property type="component" value="Chromosome"/>
</dbReference>
<dbReference type="Gene3D" id="3.30.1360.70">
    <property type="entry name" value="Arginyl tRNA synthetase N-terminal domain"/>
    <property type="match status" value="1"/>
</dbReference>
<proteinExistence type="inferred from homology"/>
<evidence type="ECO:0000256" key="5">
    <source>
        <dbReference type="ARBA" id="ARBA00022598"/>
    </source>
</evidence>
<feature type="domain" description="DALR anticodon binding" evidence="13">
    <location>
        <begin position="461"/>
        <end position="578"/>
    </location>
</feature>
<dbReference type="InterPro" id="IPR036695">
    <property type="entry name" value="Arg-tRNA-synth_N_sf"/>
</dbReference>
<dbReference type="InterPro" id="IPR008909">
    <property type="entry name" value="DALR_anticod-bd"/>
</dbReference>
<dbReference type="InterPro" id="IPR005148">
    <property type="entry name" value="Arg-tRNA-synth_N"/>
</dbReference>
<keyword evidence="9 11" id="KW-0030">Aminoacyl-tRNA synthetase</keyword>
<keyword evidence="4 11" id="KW-0963">Cytoplasm</keyword>